<dbReference type="PIRSF" id="PIRSF000439">
    <property type="entry name" value="Oat_ACAT_DAG_ARE"/>
    <property type="match status" value="1"/>
</dbReference>
<evidence type="ECO:0000256" key="10">
    <source>
        <dbReference type="PIRNR" id="PIRNR000439"/>
    </source>
</evidence>
<sequence length="626" mass="70897">MSSTELPPGPANLLDDALRHPLDSPLLPRRKGGPLLDEQGIRADRSGTLSAGSGVTTPLHVAEPQGPAAAVVLDKTLGRLRPAIPARTLTDEKTRRAGRTQFTPRVSHFDRNNEVSAQDPFRGFWTLAWLLLFVGGFRTIYGRLIEQGGIYRWHFAELISEDAWTLALSDAVLVGSTVLCVPFAKIISNGWVRYYWTGLILQHVAQTAYLFIAVRWTFHREWPWVQSGFLTLHALSMLMKIHSYCSLNGELAERARRMRHDEKTLATMLEKEADGRRAAEQSARSAWEKACIEESPAVDHHSPDHLAPPPSNSAQPSSDEDAAQAAALRHRRVSGRRRSNSPFKHRGEQPPKPSRGEEPQEGFETLTWHPEDRIAHLAMSICDAKDALSSGGEEAISFPNNITLPNFVDYLLVPTLVYELEYPRTKSIRPLYVLEKTLATFGTFTLLILVVEHFILPNMPRQDQTFFASVLDLALPFCVCYLLIFFIIFECICNAFAELTRFSDRAFYSDWWNSTSFDEFSRKWNRPVHTFLLRHVYATTIATYKLSKFSAAFITFLLSAAVHELVMLVVTKKIRLYLFLMQMAQLPLIMIGRAKIFRKYPALGNLFFWIGLMSGFPMLAALYIRL</sequence>
<keyword evidence="5 10" id="KW-0256">Endoplasmic reticulum</keyword>
<keyword evidence="7 10" id="KW-0472">Membrane</keyword>
<feature type="region of interest" description="Disordered" evidence="12">
    <location>
        <begin position="1"/>
        <end position="38"/>
    </location>
</feature>
<feature type="transmembrane region" description="Helical" evidence="13">
    <location>
        <begin position="433"/>
        <end position="454"/>
    </location>
</feature>
<evidence type="ECO:0000256" key="4">
    <source>
        <dbReference type="ARBA" id="ARBA00022692"/>
    </source>
</evidence>
<evidence type="ECO:0000256" key="8">
    <source>
        <dbReference type="ARBA" id="ARBA00023315"/>
    </source>
</evidence>
<keyword evidence="3 10" id="KW-0808">Transferase</keyword>
<name>A0A2S5BDF1_9BASI</name>
<dbReference type="InterPro" id="IPR014371">
    <property type="entry name" value="Oat_ACAT_DAG_ARE"/>
</dbReference>
<evidence type="ECO:0000256" key="11">
    <source>
        <dbReference type="PIRSR" id="PIRSR000439-1"/>
    </source>
</evidence>
<evidence type="ECO:0000313" key="15">
    <source>
        <dbReference type="Proteomes" id="UP000237144"/>
    </source>
</evidence>
<dbReference type="PANTHER" id="PTHR10408">
    <property type="entry name" value="STEROL O-ACYLTRANSFERASE"/>
    <property type="match status" value="1"/>
</dbReference>
<feature type="region of interest" description="Disordered" evidence="12">
    <location>
        <begin position="297"/>
        <end position="362"/>
    </location>
</feature>
<comment type="function">
    <text evidence="9">Sterol O-acyltransferase that catalyzes the formation of stery esters.</text>
</comment>
<comment type="caution">
    <text evidence="14">The sequence shown here is derived from an EMBL/GenBank/DDBJ whole genome shotgun (WGS) entry which is preliminary data.</text>
</comment>
<feature type="transmembrane region" description="Helical" evidence="13">
    <location>
        <begin position="474"/>
        <end position="497"/>
    </location>
</feature>
<dbReference type="OrthoDB" id="10039049at2759"/>
<dbReference type="AlphaFoldDB" id="A0A2S5BDF1"/>
<feature type="compositionally biased region" description="Basic and acidic residues" evidence="12">
    <location>
        <begin position="345"/>
        <end position="358"/>
    </location>
</feature>
<accession>A0A2S5BDF1</accession>
<comment type="similarity">
    <text evidence="2 10">Belongs to the membrane-bound acyltransferase family. Sterol o-acyltransferase subfamily.</text>
</comment>
<evidence type="ECO:0000313" key="14">
    <source>
        <dbReference type="EMBL" id="POY74802.1"/>
    </source>
</evidence>
<dbReference type="STRING" id="741276.A0A2S5BDF1"/>
<dbReference type="Pfam" id="PF03062">
    <property type="entry name" value="MBOAT"/>
    <property type="match status" value="1"/>
</dbReference>
<comment type="subcellular location">
    <subcellularLocation>
        <location evidence="1 10">Endoplasmic reticulum membrane</location>
        <topology evidence="1 10">Multi-pass membrane protein</topology>
    </subcellularLocation>
</comment>
<keyword evidence="4 13" id="KW-0812">Transmembrane</keyword>
<evidence type="ECO:0000256" key="7">
    <source>
        <dbReference type="ARBA" id="ARBA00023136"/>
    </source>
</evidence>
<gene>
    <name evidence="14" type="ORF">BMF94_2075</name>
</gene>
<dbReference type="InterPro" id="IPR004299">
    <property type="entry name" value="MBOAT_fam"/>
</dbReference>
<dbReference type="Proteomes" id="UP000237144">
    <property type="component" value="Unassembled WGS sequence"/>
</dbReference>
<keyword evidence="6 13" id="KW-1133">Transmembrane helix</keyword>
<dbReference type="GO" id="GO:0005789">
    <property type="term" value="C:endoplasmic reticulum membrane"/>
    <property type="evidence" value="ECO:0007669"/>
    <property type="project" value="UniProtKB-SubCell"/>
</dbReference>
<protein>
    <recommendedName>
        <fullName evidence="10">O-acyltransferase</fullName>
    </recommendedName>
</protein>
<evidence type="ECO:0000256" key="2">
    <source>
        <dbReference type="ARBA" id="ARBA00009010"/>
    </source>
</evidence>
<evidence type="ECO:0000256" key="13">
    <source>
        <dbReference type="SAM" id="Phobius"/>
    </source>
</evidence>
<evidence type="ECO:0000256" key="6">
    <source>
        <dbReference type="ARBA" id="ARBA00022989"/>
    </source>
</evidence>
<evidence type="ECO:0000256" key="5">
    <source>
        <dbReference type="ARBA" id="ARBA00022824"/>
    </source>
</evidence>
<evidence type="ECO:0000256" key="3">
    <source>
        <dbReference type="ARBA" id="ARBA00022679"/>
    </source>
</evidence>
<organism evidence="14 15">
    <name type="scientific">Rhodotorula taiwanensis</name>
    <dbReference type="NCBI Taxonomy" id="741276"/>
    <lineage>
        <taxon>Eukaryota</taxon>
        <taxon>Fungi</taxon>
        <taxon>Dikarya</taxon>
        <taxon>Basidiomycota</taxon>
        <taxon>Pucciniomycotina</taxon>
        <taxon>Microbotryomycetes</taxon>
        <taxon>Sporidiobolales</taxon>
        <taxon>Sporidiobolaceae</taxon>
        <taxon>Rhodotorula</taxon>
    </lineage>
</organism>
<evidence type="ECO:0000256" key="12">
    <source>
        <dbReference type="SAM" id="MobiDB-lite"/>
    </source>
</evidence>
<keyword evidence="15" id="KW-1185">Reference proteome</keyword>
<feature type="transmembrane region" description="Helical" evidence="13">
    <location>
        <begin position="606"/>
        <end position="624"/>
    </location>
</feature>
<evidence type="ECO:0000256" key="9">
    <source>
        <dbReference type="ARBA" id="ARBA00023568"/>
    </source>
</evidence>
<evidence type="ECO:0000256" key="1">
    <source>
        <dbReference type="ARBA" id="ARBA00004477"/>
    </source>
</evidence>
<feature type="active site" evidence="11">
    <location>
        <position position="563"/>
    </location>
</feature>
<dbReference type="GO" id="GO:0034737">
    <property type="term" value="F:ergosterol O-acyltransferase activity"/>
    <property type="evidence" value="ECO:0007669"/>
    <property type="project" value="TreeGrafter"/>
</dbReference>
<keyword evidence="8 10" id="KW-0012">Acyltransferase</keyword>
<dbReference type="EMBL" id="PJQD01000021">
    <property type="protein sequence ID" value="POY74802.1"/>
    <property type="molecule type" value="Genomic_DNA"/>
</dbReference>
<dbReference type="GO" id="GO:0008204">
    <property type="term" value="P:ergosterol metabolic process"/>
    <property type="evidence" value="ECO:0007669"/>
    <property type="project" value="TreeGrafter"/>
</dbReference>
<feature type="transmembrane region" description="Helical" evidence="13">
    <location>
        <begin position="549"/>
        <end position="570"/>
    </location>
</feature>
<reference evidence="14 15" key="1">
    <citation type="journal article" date="2018" name="Front. Microbiol.">
        <title>Prospects for Fungal Bioremediation of Acidic Radioactive Waste Sites: Characterization and Genome Sequence of Rhodotorula taiwanensis MD1149.</title>
        <authorList>
            <person name="Tkavc R."/>
            <person name="Matrosova V.Y."/>
            <person name="Grichenko O.E."/>
            <person name="Gostincar C."/>
            <person name="Volpe R.P."/>
            <person name="Klimenkova P."/>
            <person name="Gaidamakova E.K."/>
            <person name="Zhou C.E."/>
            <person name="Stewart B.J."/>
            <person name="Lyman M.G."/>
            <person name="Malfatti S.A."/>
            <person name="Rubinfeld B."/>
            <person name="Courtot M."/>
            <person name="Singh J."/>
            <person name="Dalgard C.L."/>
            <person name="Hamilton T."/>
            <person name="Frey K.G."/>
            <person name="Gunde-Cimerman N."/>
            <person name="Dugan L."/>
            <person name="Daly M.J."/>
        </authorList>
    </citation>
    <scope>NUCLEOTIDE SEQUENCE [LARGE SCALE GENOMIC DNA]</scope>
    <source>
        <strain evidence="14 15">MD1149</strain>
    </source>
</reference>
<dbReference type="PANTHER" id="PTHR10408:SF9">
    <property type="entry name" value="STEROL O-ACYLTRANSFERASE 2-RELATED"/>
    <property type="match status" value="1"/>
</dbReference>
<feature type="compositionally biased region" description="Basic residues" evidence="12">
    <location>
        <begin position="328"/>
        <end position="339"/>
    </location>
</feature>
<proteinExistence type="inferred from homology"/>